<comment type="caution">
    <text evidence="15">The sequence shown here is derived from an EMBL/GenBank/DDBJ whole genome shotgun (WGS) entry which is preliminary data.</text>
</comment>
<dbReference type="Pfam" id="PF00483">
    <property type="entry name" value="NTP_transferase"/>
    <property type="match status" value="1"/>
</dbReference>
<dbReference type="EMBL" id="CAKMRJ010005580">
    <property type="protein sequence ID" value="CAH1447686.1"/>
    <property type="molecule type" value="Genomic_DNA"/>
</dbReference>
<comment type="function">
    <text evidence="2">This protein plays a role in synthesis of starch. It catalyzes the synthesis of the activated glycosyl donor, ADP-glucose from Glc-1-P and ATP.</text>
</comment>
<evidence type="ECO:0000256" key="9">
    <source>
        <dbReference type="ARBA" id="ARBA00022741"/>
    </source>
</evidence>
<evidence type="ECO:0000313" key="15">
    <source>
        <dbReference type="EMBL" id="CAH1447686.1"/>
    </source>
</evidence>
<keyword evidence="16" id="KW-1185">Reference proteome</keyword>
<dbReference type="InterPro" id="IPR011831">
    <property type="entry name" value="ADP-Glc_PPase"/>
</dbReference>
<protein>
    <recommendedName>
        <fullName evidence="5">glucose-1-phosphate adenylyltransferase</fullName>
        <ecNumber evidence="5">2.7.7.27</ecNumber>
    </recommendedName>
    <alternativeName>
        <fullName evidence="13">ADP-glucose pyrophosphorylase</fullName>
    </alternativeName>
    <alternativeName>
        <fullName evidence="12">ADP-glucose synthase</fullName>
    </alternativeName>
    <alternativeName>
        <fullName evidence="11">Alpha-D-glucose-1-phosphate adenyl transferase</fullName>
    </alternativeName>
</protein>
<name>A0AAU9PBS7_9ASTR</name>
<keyword evidence="10" id="KW-0750">Starch biosynthesis</keyword>
<dbReference type="InterPro" id="IPR005835">
    <property type="entry name" value="NTP_transferase_dom"/>
</dbReference>
<evidence type="ECO:0000256" key="11">
    <source>
        <dbReference type="ARBA" id="ARBA00030645"/>
    </source>
</evidence>
<dbReference type="InterPro" id="IPR029044">
    <property type="entry name" value="Nucleotide-diphossugar_trans"/>
</dbReference>
<keyword evidence="6" id="KW-0021">Allosteric enzyme</keyword>
<organism evidence="15 16">
    <name type="scientific">Lactuca virosa</name>
    <dbReference type="NCBI Taxonomy" id="75947"/>
    <lineage>
        <taxon>Eukaryota</taxon>
        <taxon>Viridiplantae</taxon>
        <taxon>Streptophyta</taxon>
        <taxon>Embryophyta</taxon>
        <taxon>Tracheophyta</taxon>
        <taxon>Spermatophyta</taxon>
        <taxon>Magnoliopsida</taxon>
        <taxon>eudicotyledons</taxon>
        <taxon>Gunneridae</taxon>
        <taxon>Pentapetalae</taxon>
        <taxon>asterids</taxon>
        <taxon>campanulids</taxon>
        <taxon>Asterales</taxon>
        <taxon>Asteraceae</taxon>
        <taxon>Cichorioideae</taxon>
        <taxon>Cichorieae</taxon>
        <taxon>Lactucinae</taxon>
        <taxon>Lactuca</taxon>
    </lineage>
</organism>
<comment type="pathway">
    <text evidence="3">Glycan biosynthesis; starch biosynthesis.</text>
</comment>
<evidence type="ECO:0000256" key="1">
    <source>
        <dbReference type="ARBA" id="ARBA00000956"/>
    </source>
</evidence>
<dbReference type="SUPFAM" id="SSF53448">
    <property type="entry name" value="Nucleotide-diphospho-sugar transferases"/>
    <property type="match status" value="1"/>
</dbReference>
<comment type="similarity">
    <text evidence="4">Belongs to the bacterial/plant glucose-1-phosphate adenylyltransferase family.</text>
</comment>
<evidence type="ECO:0000259" key="14">
    <source>
        <dbReference type="Pfam" id="PF00483"/>
    </source>
</evidence>
<reference evidence="15 16" key="1">
    <citation type="submission" date="2022-01" db="EMBL/GenBank/DDBJ databases">
        <authorList>
            <person name="Xiong W."/>
            <person name="Schranz E."/>
        </authorList>
    </citation>
    <scope>NUCLEOTIDE SEQUENCE [LARGE SCALE GENOMIC DNA]</scope>
</reference>
<evidence type="ECO:0000256" key="3">
    <source>
        <dbReference type="ARBA" id="ARBA00004727"/>
    </source>
</evidence>
<dbReference type="GO" id="GO:0019252">
    <property type="term" value="P:starch biosynthetic process"/>
    <property type="evidence" value="ECO:0007669"/>
    <property type="project" value="UniProtKB-KW"/>
</dbReference>
<gene>
    <name evidence="15" type="ORF">LVIROSA_LOCUS33283</name>
</gene>
<feature type="domain" description="Nucleotidyl transferase" evidence="14">
    <location>
        <begin position="33"/>
        <end position="126"/>
    </location>
</feature>
<keyword evidence="9" id="KW-0547">Nucleotide-binding</keyword>
<keyword evidence="8" id="KW-0548">Nucleotidyltransferase</keyword>
<evidence type="ECO:0000256" key="4">
    <source>
        <dbReference type="ARBA" id="ARBA00010443"/>
    </source>
</evidence>
<keyword evidence="7" id="KW-0808">Transferase</keyword>
<evidence type="ECO:0000313" key="16">
    <source>
        <dbReference type="Proteomes" id="UP001157418"/>
    </source>
</evidence>
<dbReference type="GO" id="GO:0008878">
    <property type="term" value="F:glucose-1-phosphate adenylyltransferase activity"/>
    <property type="evidence" value="ECO:0007669"/>
    <property type="project" value="UniProtKB-EC"/>
</dbReference>
<accession>A0AAU9PBS7</accession>
<evidence type="ECO:0000256" key="13">
    <source>
        <dbReference type="ARBA" id="ARBA00032494"/>
    </source>
</evidence>
<dbReference type="PANTHER" id="PTHR43523:SF12">
    <property type="entry name" value="GLUCOSE-1-PHOSPHATE ADENYLYLTRANSFERASE LARGE SUBUNIT 1, CHLOROPLASTIC-RELATED"/>
    <property type="match status" value="1"/>
</dbReference>
<dbReference type="Proteomes" id="UP001157418">
    <property type="component" value="Unassembled WGS sequence"/>
</dbReference>
<evidence type="ECO:0000256" key="5">
    <source>
        <dbReference type="ARBA" id="ARBA00012460"/>
    </source>
</evidence>
<sequence>MTRTYENMDGYKNEGLVEILAGLSYCLFSWLVEIFVGQQSLENPNWFQGTAVDAIRWCLWLLEEHNVLECLILVEDQLPLMDCWKFIQTHRDTDADIMATVLSMDEKDATAFSIMIIDDEGRIIELAKHLKGEQVKSMELDTPLLGIEKERDKEMFVIARKEKYVVSKYLMLKWLRDKFPGANEIDSEVILDELCQLLLLLILEVFDCSSDGFTDGELATLHSKGRLYDIPDRYENDWEVVKRGWNPQVLSEIPHKFENVVREVETPREVPISNDRYLSSLVIVNENRKVVEAVKTILDAVEQGDVENADHGNAKDKIQWSLGRIWVRVLHIIFTHLEDKVKLWAAGIDKPQLYWFIA</sequence>
<comment type="catalytic activity">
    <reaction evidence="1">
        <text>alpha-D-glucose 1-phosphate + ATP + H(+) = ADP-alpha-D-glucose + diphosphate</text>
        <dbReference type="Rhea" id="RHEA:12120"/>
        <dbReference type="ChEBI" id="CHEBI:15378"/>
        <dbReference type="ChEBI" id="CHEBI:30616"/>
        <dbReference type="ChEBI" id="CHEBI:33019"/>
        <dbReference type="ChEBI" id="CHEBI:57498"/>
        <dbReference type="ChEBI" id="CHEBI:58601"/>
        <dbReference type="EC" id="2.7.7.27"/>
    </reaction>
</comment>
<evidence type="ECO:0000256" key="2">
    <source>
        <dbReference type="ARBA" id="ARBA00002231"/>
    </source>
</evidence>
<dbReference type="Gene3D" id="3.90.550.10">
    <property type="entry name" value="Spore Coat Polysaccharide Biosynthesis Protein SpsA, Chain A"/>
    <property type="match status" value="1"/>
</dbReference>
<evidence type="ECO:0000256" key="10">
    <source>
        <dbReference type="ARBA" id="ARBA00022922"/>
    </source>
</evidence>
<evidence type="ECO:0000256" key="7">
    <source>
        <dbReference type="ARBA" id="ARBA00022679"/>
    </source>
</evidence>
<proteinExistence type="inferred from homology"/>
<dbReference type="GO" id="GO:0000166">
    <property type="term" value="F:nucleotide binding"/>
    <property type="evidence" value="ECO:0007669"/>
    <property type="project" value="UniProtKB-KW"/>
</dbReference>
<dbReference type="EC" id="2.7.7.27" evidence="5"/>
<evidence type="ECO:0000256" key="6">
    <source>
        <dbReference type="ARBA" id="ARBA00022533"/>
    </source>
</evidence>
<evidence type="ECO:0000256" key="8">
    <source>
        <dbReference type="ARBA" id="ARBA00022695"/>
    </source>
</evidence>
<dbReference type="PANTHER" id="PTHR43523">
    <property type="entry name" value="GLUCOSE-1-PHOSPHATE ADENYLYLTRANSFERASE-RELATED"/>
    <property type="match status" value="1"/>
</dbReference>
<dbReference type="GO" id="GO:0005978">
    <property type="term" value="P:glycogen biosynthetic process"/>
    <property type="evidence" value="ECO:0007669"/>
    <property type="project" value="InterPro"/>
</dbReference>
<evidence type="ECO:0000256" key="12">
    <source>
        <dbReference type="ARBA" id="ARBA00030817"/>
    </source>
</evidence>
<dbReference type="AlphaFoldDB" id="A0AAU9PBS7"/>